<reference evidence="3 4" key="1">
    <citation type="submission" date="2016-09" db="EMBL/GenBank/DDBJ databases">
        <title>Complete genome sequence of microbes from the polar regions.</title>
        <authorList>
            <person name="Liao L."/>
            <person name="Chen B."/>
        </authorList>
    </citation>
    <scope>NUCLEOTIDE SEQUENCE [LARGE SCALE GENOMIC DNA]</scope>
    <source>
        <strain evidence="3 4">ZS314</strain>
    </source>
</reference>
<dbReference type="AlphaFoldDB" id="A0A7L5AI02"/>
<feature type="transmembrane region" description="Helical" evidence="1">
    <location>
        <begin position="179"/>
        <end position="198"/>
    </location>
</feature>
<dbReference type="GO" id="GO:0004175">
    <property type="term" value="F:endopeptidase activity"/>
    <property type="evidence" value="ECO:0007669"/>
    <property type="project" value="UniProtKB-ARBA"/>
</dbReference>
<dbReference type="OrthoDB" id="4453618at2"/>
<dbReference type="GO" id="GO:0006508">
    <property type="term" value="P:proteolysis"/>
    <property type="evidence" value="ECO:0007669"/>
    <property type="project" value="UniProtKB-KW"/>
</dbReference>
<evidence type="ECO:0000313" key="4">
    <source>
        <dbReference type="Proteomes" id="UP000464507"/>
    </source>
</evidence>
<feature type="transmembrane region" description="Helical" evidence="1">
    <location>
        <begin position="204"/>
        <end position="222"/>
    </location>
</feature>
<evidence type="ECO:0000256" key="1">
    <source>
        <dbReference type="SAM" id="Phobius"/>
    </source>
</evidence>
<accession>A0A7L5AI02</accession>
<feature type="transmembrane region" description="Helical" evidence="1">
    <location>
        <begin position="66"/>
        <end position="88"/>
    </location>
</feature>
<dbReference type="EMBL" id="CP017146">
    <property type="protein sequence ID" value="QHO69395.1"/>
    <property type="molecule type" value="Genomic_DNA"/>
</dbReference>
<keyword evidence="3" id="KW-0645">Protease</keyword>
<protein>
    <submittedName>
        <fullName evidence="3">CAAX protease</fullName>
    </submittedName>
</protein>
<name>A0A7L5AI02_9MICO</name>
<dbReference type="Pfam" id="PF02517">
    <property type="entry name" value="Rce1-like"/>
    <property type="match status" value="1"/>
</dbReference>
<evidence type="ECO:0000259" key="2">
    <source>
        <dbReference type="Pfam" id="PF02517"/>
    </source>
</evidence>
<dbReference type="KEGG" id="mant:BHD05_06795"/>
<feature type="transmembrane region" description="Helical" evidence="1">
    <location>
        <begin position="229"/>
        <end position="248"/>
    </location>
</feature>
<dbReference type="Proteomes" id="UP000464507">
    <property type="component" value="Chromosome"/>
</dbReference>
<proteinExistence type="predicted"/>
<feature type="transmembrane region" description="Helical" evidence="1">
    <location>
        <begin position="109"/>
        <end position="129"/>
    </location>
</feature>
<dbReference type="InterPro" id="IPR003675">
    <property type="entry name" value="Rce1/LyrA-like_dom"/>
</dbReference>
<keyword evidence="1" id="KW-0472">Membrane</keyword>
<dbReference type="GO" id="GO:0080120">
    <property type="term" value="P:CAAX-box protein maturation"/>
    <property type="evidence" value="ECO:0007669"/>
    <property type="project" value="UniProtKB-ARBA"/>
</dbReference>
<feature type="transmembrane region" description="Helical" evidence="1">
    <location>
        <begin position="149"/>
        <end position="174"/>
    </location>
</feature>
<evidence type="ECO:0000313" key="3">
    <source>
        <dbReference type="EMBL" id="QHO69395.1"/>
    </source>
</evidence>
<sequence length="257" mass="27661">MAASTSASSRPRRVVAEMLIVLGLSLGASAVYSVVAIVNAATRPEPLGDQSTALNPSLSARPTFDLIYQFLAIFFDLVPVVLVVFLLWRVTRPHLGDLGIDFSRAGRDSLAGAGLALVIGIPGIVLYLAGRQLGLTLNVVPAPLDTYWWTVPILLLAAARAGITEEVIAVGYLFARLRLLGWGTWTIIVTTALFRGTYHLYQGPTAFIGNFAMGLLFGWLYARGGRLMPLIVAHFLIDAAVFIGYPWAAVTFPALFS</sequence>
<organism evidence="3 4">
    <name type="scientific">Marisediminicola antarctica</name>
    <dbReference type="NCBI Taxonomy" id="674079"/>
    <lineage>
        <taxon>Bacteria</taxon>
        <taxon>Bacillati</taxon>
        <taxon>Actinomycetota</taxon>
        <taxon>Actinomycetes</taxon>
        <taxon>Micrococcales</taxon>
        <taxon>Microbacteriaceae</taxon>
        <taxon>Marisediminicola</taxon>
    </lineage>
</organism>
<keyword evidence="3" id="KW-0378">Hydrolase</keyword>
<keyword evidence="1" id="KW-0812">Transmembrane</keyword>
<keyword evidence="4" id="KW-1185">Reference proteome</keyword>
<keyword evidence="1" id="KW-1133">Transmembrane helix</keyword>
<feature type="domain" description="CAAX prenyl protease 2/Lysostaphin resistance protein A-like" evidence="2">
    <location>
        <begin position="148"/>
        <end position="239"/>
    </location>
</feature>
<gene>
    <name evidence="3" type="ORF">BHD05_06795</name>
</gene>